<accession>A0ABS8UY11</accession>
<proteinExistence type="predicted"/>
<evidence type="ECO:0000256" key="1">
    <source>
        <dbReference type="SAM" id="MobiDB-lite"/>
    </source>
</evidence>
<keyword evidence="3" id="KW-1185">Reference proteome</keyword>
<organism evidence="2 3">
    <name type="scientific">Datura stramonium</name>
    <name type="common">Jimsonweed</name>
    <name type="synonym">Common thornapple</name>
    <dbReference type="NCBI Taxonomy" id="4076"/>
    <lineage>
        <taxon>Eukaryota</taxon>
        <taxon>Viridiplantae</taxon>
        <taxon>Streptophyta</taxon>
        <taxon>Embryophyta</taxon>
        <taxon>Tracheophyta</taxon>
        <taxon>Spermatophyta</taxon>
        <taxon>Magnoliopsida</taxon>
        <taxon>eudicotyledons</taxon>
        <taxon>Gunneridae</taxon>
        <taxon>Pentapetalae</taxon>
        <taxon>asterids</taxon>
        <taxon>lamiids</taxon>
        <taxon>Solanales</taxon>
        <taxon>Solanaceae</taxon>
        <taxon>Solanoideae</taxon>
        <taxon>Datureae</taxon>
        <taxon>Datura</taxon>
    </lineage>
</organism>
<feature type="region of interest" description="Disordered" evidence="1">
    <location>
        <begin position="1"/>
        <end position="26"/>
    </location>
</feature>
<sequence>GHCLDPASHQHFANHDRQLTDESPLETSLPSVLLTIGGSSSVCGSPPAVPRDFAGAASSFKLIPPL</sequence>
<reference evidence="2 3" key="1">
    <citation type="journal article" date="2021" name="BMC Genomics">
        <title>Datura genome reveals duplications of psychoactive alkaloid biosynthetic genes and high mutation rate following tissue culture.</title>
        <authorList>
            <person name="Rajewski A."/>
            <person name="Carter-House D."/>
            <person name="Stajich J."/>
            <person name="Litt A."/>
        </authorList>
    </citation>
    <scope>NUCLEOTIDE SEQUENCE [LARGE SCALE GENOMIC DNA]</scope>
    <source>
        <strain evidence="2">AR-01</strain>
    </source>
</reference>
<dbReference type="Proteomes" id="UP000823775">
    <property type="component" value="Unassembled WGS sequence"/>
</dbReference>
<evidence type="ECO:0000313" key="2">
    <source>
        <dbReference type="EMBL" id="MCD9639025.1"/>
    </source>
</evidence>
<feature type="non-terminal residue" evidence="2">
    <location>
        <position position="1"/>
    </location>
</feature>
<protein>
    <submittedName>
        <fullName evidence="2">Uncharacterized protein</fullName>
    </submittedName>
</protein>
<evidence type="ECO:0000313" key="3">
    <source>
        <dbReference type="Proteomes" id="UP000823775"/>
    </source>
</evidence>
<comment type="caution">
    <text evidence="2">The sequence shown here is derived from an EMBL/GenBank/DDBJ whole genome shotgun (WGS) entry which is preliminary data.</text>
</comment>
<dbReference type="EMBL" id="JACEIK010002823">
    <property type="protein sequence ID" value="MCD9639025.1"/>
    <property type="molecule type" value="Genomic_DNA"/>
</dbReference>
<gene>
    <name evidence="2" type="ORF">HAX54_023269</name>
</gene>
<feature type="non-terminal residue" evidence="2">
    <location>
        <position position="66"/>
    </location>
</feature>
<name>A0ABS8UY11_DATST</name>